<protein>
    <submittedName>
        <fullName evidence="1">Heme oxygenase</fullName>
    </submittedName>
</protein>
<reference evidence="1" key="1">
    <citation type="submission" date="2016-08" db="EMBL/GenBank/DDBJ databases">
        <authorList>
            <person name="Seilhamer J.J."/>
        </authorList>
    </citation>
    <scope>NUCLEOTIDE SEQUENCE</scope>
    <source>
        <strain evidence="1">86</strain>
    </source>
</reference>
<dbReference type="SUPFAM" id="SSF48613">
    <property type="entry name" value="Heme oxygenase-like"/>
    <property type="match status" value="1"/>
</dbReference>
<name>A0A212LFC7_9HYPH</name>
<dbReference type="Gene3D" id="1.20.910.10">
    <property type="entry name" value="Heme oxygenase-like"/>
    <property type="match status" value="1"/>
</dbReference>
<dbReference type="AlphaFoldDB" id="A0A212LFC7"/>
<dbReference type="InterPro" id="IPR016084">
    <property type="entry name" value="Haem_Oase-like_multi-hlx"/>
</dbReference>
<dbReference type="CDD" id="cd19166">
    <property type="entry name" value="HemeO-bac"/>
    <property type="match status" value="1"/>
</dbReference>
<sequence>MDTKTTTAPDGRTSRAARLKAATQEAHERLDERFLALDPFGDLERYRRFLAVQHAFHQQIDRLQRSPALAGLIPDMAARRRLDLIRQDMLDLGVALPETGSGEEGPIDVAGAFGWLYVAEGGNLSAATFMRSAAGLGLTGDAGARHLAAASQSRGAHWQTFLAALEELGLDEAAERRLVDGGIEAFDRYHALLATHLVPPR</sequence>
<dbReference type="InterPro" id="IPR016053">
    <property type="entry name" value="Haem_Oase-like"/>
</dbReference>
<dbReference type="EMBL" id="FMJD01000008">
    <property type="protein sequence ID" value="SCM76272.1"/>
    <property type="molecule type" value="Genomic_DNA"/>
</dbReference>
<evidence type="ECO:0000313" key="1">
    <source>
        <dbReference type="EMBL" id="SCM76272.1"/>
    </source>
</evidence>
<organism evidence="1">
    <name type="scientific">uncultured Pleomorphomonas sp</name>
    <dbReference type="NCBI Taxonomy" id="442121"/>
    <lineage>
        <taxon>Bacteria</taxon>
        <taxon>Pseudomonadati</taxon>
        <taxon>Pseudomonadota</taxon>
        <taxon>Alphaproteobacteria</taxon>
        <taxon>Hyphomicrobiales</taxon>
        <taxon>Pleomorphomonadaceae</taxon>
        <taxon>Pleomorphomonas</taxon>
        <taxon>environmental samples</taxon>
    </lineage>
</organism>
<dbReference type="Pfam" id="PF01126">
    <property type="entry name" value="Heme_oxygenase"/>
    <property type="match status" value="1"/>
</dbReference>
<dbReference type="GO" id="GO:0006788">
    <property type="term" value="P:heme oxidation"/>
    <property type="evidence" value="ECO:0007669"/>
    <property type="project" value="InterPro"/>
</dbReference>
<gene>
    <name evidence="1" type="ORF">KL86PLE_40077</name>
</gene>
<dbReference type="GO" id="GO:0004392">
    <property type="term" value="F:heme oxygenase (decyclizing) activity"/>
    <property type="evidence" value="ECO:0007669"/>
    <property type="project" value="InterPro"/>
</dbReference>
<dbReference type="RefSeq" id="WP_288196493.1">
    <property type="nucleotide sequence ID" value="NZ_LT608334.1"/>
</dbReference>
<accession>A0A212LFC7</accession>
<proteinExistence type="predicted"/>